<proteinExistence type="predicted"/>
<dbReference type="PANTHER" id="PTHR38436">
    <property type="entry name" value="POLYKETIDE CYCLASE SNOAL-LIKE DOMAIN"/>
    <property type="match status" value="1"/>
</dbReference>
<dbReference type="SUPFAM" id="SSF54427">
    <property type="entry name" value="NTF2-like"/>
    <property type="match status" value="1"/>
</dbReference>
<dbReference type="Proteomes" id="UP001324380">
    <property type="component" value="Chromosome"/>
</dbReference>
<sequence length="134" mass="15396">MSDQNNSFMVRWFNEVWNKGNESAIDEMFHPEGKAYGLGAEPLIGPEAFKPFYRTFRDMLDNIKISVDKTLTDGDYVAAMCTVKAIHRPTKEHVEFWGVAIVKIIDGKLIEGWNYFDFLTFNLQIGKITAQQLL</sequence>
<accession>A0ABZ0TNH1</accession>
<dbReference type="PANTHER" id="PTHR38436:SF1">
    <property type="entry name" value="ESTER CYCLASE"/>
    <property type="match status" value="1"/>
</dbReference>
<dbReference type="InterPro" id="IPR032710">
    <property type="entry name" value="NTF2-like_dom_sf"/>
</dbReference>
<organism evidence="1 2">
    <name type="scientific">Mucilaginibacter sabulilitoris</name>
    <dbReference type="NCBI Taxonomy" id="1173583"/>
    <lineage>
        <taxon>Bacteria</taxon>
        <taxon>Pseudomonadati</taxon>
        <taxon>Bacteroidota</taxon>
        <taxon>Sphingobacteriia</taxon>
        <taxon>Sphingobacteriales</taxon>
        <taxon>Sphingobacteriaceae</taxon>
        <taxon>Mucilaginibacter</taxon>
    </lineage>
</organism>
<dbReference type="InterPro" id="IPR009959">
    <property type="entry name" value="Cyclase_SnoaL-like"/>
</dbReference>
<protein>
    <submittedName>
        <fullName evidence="1">Ester cyclase</fullName>
    </submittedName>
</protein>
<evidence type="ECO:0000313" key="2">
    <source>
        <dbReference type="Proteomes" id="UP001324380"/>
    </source>
</evidence>
<name>A0ABZ0TNH1_9SPHI</name>
<dbReference type="EMBL" id="CP139558">
    <property type="protein sequence ID" value="WPU94336.1"/>
    <property type="molecule type" value="Genomic_DNA"/>
</dbReference>
<reference evidence="1 2" key="1">
    <citation type="submission" date="2023-11" db="EMBL/GenBank/DDBJ databases">
        <title>Analysis of the Genomes of Mucilaginibacter gossypii cycad 4 and M. sabulilitoris SNA2: microbes with the potential for plant growth promotion.</title>
        <authorList>
            <person name="Hirsch A.M."/>
            <person name="Humm E."/>
            <person name="Rubbi M."/>
            <person name="Del Vecchio G."/>
            <person name="Ha S.M."/>
            <person name="Pellegrini M."/>
            <person name="Gunsalus R.P."/>
        </authorList>
    </citation>
    <scope>NUCLEOTIDE SEQUENCE [LARGE SCALE GENOMIC DNA]</scope>
    <source>
        <strain evidence="1 2">SNA2</strain>
    </source>
</reference>
<keyword evidence="2" id="KW-1185">Reference proteome</keyword>
<dbReference type="Pfam" id="PF07366">
    <property type="entry name" value="SnoaL"/>
    <property type="match status" value="1"/>
</dbReference>
<dbReference type="Gene3D" id="3.10.450.50">
    <property type="match status" value="1"/>
</dbReference>
<dbReference type="RefSeq" id="WP_321563459.1">
    <property type="nucleotide sequence ID" value="NZ_CP139558.1"/>
</dbReference>
<evidence type="ECO:0000313" key="1">
    <source>
        <dbReference type="EMBL" id="WPU94336.1"/>
    </source>
</evidence>
<gene>
    <name evidence="1" type="ORF">SNE25_02215</name>
</gene>